<keyword evidence="2" id="KW-1185">Reference proteome</keyword>
<organism evidence="1 2">
    <name type="scientific">Pangasianodon gigas</name>
    <name type="common">Mekong giant catfish</name>
    <name type="synonym">Pangasius gigas</name>
    <dbReference type="NCBI Taxonomy" id="30993"/>
    <lineage>
        <taxon>Eukaryota</taxon>
        <taxon>Metazoa</taxon>
        <taxon>Chordata</taxon>
        <taxon>Craniata</taxon>
        <taxon>Vertebrata</taxon>
        <taxon>Euteleostomi</taxon>
        <taxon>Actinopterygii</taxon>
        <taxon>Neopterygii</taxon>
        <taxon>Teleostei</taxon>
        <taxon>Ostariophysi</taxon>
        <taxon>Siluriformes</taxon>
        <taxon>Pangasiidae</taxon>
        <taxon>Pangasianodon</taxon>
    </lineage>
</organism>
<dbReference type="Proteomes" id="UP000829447">
    <property type="component" value="Linkage Group LG1"/>
</dbReference>
<reference evidence="1 2" key="1">
    <citation type="journal article" date="2022" name="bioRxiv">
        <title>An ancient truncated duplication of the anti-Mullerian hormone receptor type 2 gene is a potential conserved master sex determinant in the Pangasiidae catfish family.</title>
        <authorList>
            <person name="Wen M."/>
            <person name="Pan Q."/>
            <person name="Jouanno E."/>
            <person name="Montfort J."/>
            <person name="Zahm M."/>
            <person name="Cabau C."/>
            <person name="Klopp C."/>
            <person name="Iampietro C."/>
            <person name="Roques C."/>
            <person name="Bouchez O."/>
            <person name="Castinel A."/>
            <person name="Donnadieu C."/>
            <person name="Parrinello H."/>
            <person name="Poncet C."/>
            <person name="Belmonte E."/>
            <person name="Gautier V."/>
            <person name="Avarre J.-C."/>
            <person name="Dugue R."/>
            <person name="Gustiano R."/>
            <person name="Ha T.T.T."/>
            <person name="Campet M."/>
            <person name="Sriphairoj K."/>
            <person name="Ribolli J."/>
            <person name="de Almeida F.L."/>
            <person name="Desvignes T."/>
            <person name="Postlethwait J.H."/>
            <person name="Bucao C.F."/>
            <person name="Robinson-Rechavi M."/>
            <person name="Bobe J."/>
            <person name="Herpin A."/>
            <person name="Guiguen Y."/>
        </authorList>
    </citation>
    <scope>NUCLEOTIDE SEQUENCE [LARGE SCALE GENOMIC DNA]</scope>
    <source>
        <tissue evidence="1">Fin clip</tissue>
    </source>
</reference>
<gene>
    <name evidence="1" type="ORF">PGIGA_G00011190</name>
</gene>
<evidence type="ECO:0000313" key="2">
    <source>
        <dbReference type="Proteomes" id="UP000829447"/>
    </source>
</evidence>
<protein>
    <submittedName>
        <fullName evidence="1">Uncharacterized protein</fullName>
    </submittedName>
</protein>
<sequence>MYRLHFLVSRTLTQCIVFRFPKSPSSSQVLNKWFNLTIWLFLIRAMMEDDTRSIHEQRFDAAVKVIQSLPANGSFQPSNEMMLKFYSYYKQATQGPCNIPRPGFWDPVGKVKWDAWHALGDMPKEEAMTAYVDDLKLILESMPMTEQVEQLLQVLGPFYELVDEKKKISQVSDLTTGLGSMMSAPSKSVTKSIIRTMEMNGTLDGHGPNKADAPKINANEIKEQEDGGEDDDDDNDDDDDDSGDDENEEEEKSEQLKKASALKKKTSAGKGLPNGGIGHNVSPVTNGTHCTKSALNGKDTEENDGEIQHVNGHTTDDNEDMRSAHHVASDSDSEVYCDSVDQFGAEEQSSDSHVNRSLEESRSTRGSKEELQSTDRDSEILLIGQDSVQHGGEDGKTNGGGGVQRNSLSIGRPGSSLIRRGRGPRSSGSGSGSGVTGSLQGAGGDGERWGSDGAGGSDLNEQIVTALTRLQEDMQSVLERLHTLEALTASQARSVALPSGYLLPPASRTHRKPSWWPFDVSPGTVVFALVWPFIAQWIIRLYFQRRRRKLR</sequence>
<comment type="caution">
    <text evidence="1">The sequence shown here is derived from an EMBL/GenBank/DDBJ whole genome shotgun (WGS) entry which is preliminary data.</text>
</comment>
<accession>A0ACC5W7Q4</accession>
<proteinExistence type="predicted"/>
<evidence type="ECO:0000313" key="1">
    <source>
        <dbReference type="EMBL" id="MCI4374869.1"/>
    </source>
</evidence>
<dbReference type="EMBL" id="CM040454">
    <property type="protein sequence ID" value="MCI4374869.1"/>
    <property type="molecule type" value="Genomic_DNA"/>
</dbReference>
<name>A0ACC5W7Q4_PANGG</name>